<dbReference type="EMBL" id="CAAALY010000612">
    <property type="protein sequence ID" value="VEL06902.1"/>
    <property type="molecule type" value="Genomic_DNA"/>
</dbReference>
<sequence length="173" mass="19364">MQKVEASIPLVSMNQMLYSKKSLHISSALRFTSMLIFFLHSISPEISSFQVKSSSNLGIPRASEEQVSGGPAQLIYRIEEEVPRDTVVGHLAEDILQEIYGMVAQTPGMVGPGRESSLVSLMGLSIANRRERGTHHFQIQNLFKNEIAVRMRVMLHYFVIHQASICGISEVRH</sequence>
<keyword evidence="2" id="KW-1185">Reference proteome</keyword>
<protein>
    <submittedName>
        <fullName evidence="1">Uncharacterized protein</fullName>
    </submittedName>
</protein>
<dbReference type="AlphaFoldDB" id="A0A3S5CB64"/>
<reference evidence="1" key="1">
    <citation type="submission" date="2018-11" db="EMBL/GenBank/DDBJ databases">
        <authorList>
            <consortium name="Pathogen Informatics"/>
        </authorList>
    </citation>
    <scope>NUCLEOTIDE SEQUENCE</scope>
</reference>
<gene>
    <name evidence="1" type="ORF">PXEA_LOCUS342</name>
</gene>
<organism evidence="1 2">
    <name type="scientific">Protopolystoma xenopodis</name>
    <dbReference type="NCBI Taxonomy" id="117903"/>
    <lineage>
        <taxon>Eukaryota</taxon>
        <taxon>Metazoa</taxon>
        <taxon>Spiralia</taxon>
        <taxon>Lophotrochozoa</taxon>
        <taxon>Platyhelminthes</taxon>
        <taxon>Monogenea</taxon>
        <taxon>Polyopisthocotylea</taxon>
        <taxon>Polystomatidea</taxon>
        <taxon>Polystomatidae</taxon>
        <taxon>Protopolystoma</taxon>
    </lineage>
</organism>
<evidence type="ECO:0000313" key="1">
    <source>
        <dbReference type="EMBL" id="VEL06902.1"/>
    </source>
</evidence>
<evidence type="ECO:0000313" key="2">
    <source>
        <dbReference type="Proteomes" id="UP000784294"/>
    </source>
</evidence>
<dbReference type="Proteomes" id="UP000784294">
    <property type="component" value="Unassembled WGS sequence"/>
</dbReference>
<name>A0A3S5CB64_9PLAT</name>
<proteinExistence type="predicted"/>
<accession>A0A3S5CB64</accession>
<comment type="caution">
    <text evidence="1">The sequence shown here is derived from an EMBL/GenBank/DDBJ whole genome shotgun (WGS) entry which is preliminary data.</text>
</comment>